<dbReference type="Pfam" id="PF13479">
    <property type="entry name" value="AAA_24"/>
    <property type="match status" value="1"/>
</dbReference>
<sequence length="243" mass="27994">MSEPIKDLLLIAGASSSGKSASLMTLPDHPGVMYLNCESGKRLPFPNKFDRYVITDPLQVYEAFDAAENMPHIHTIVVDSITFLMDMFESLYVVNSTNTMKGWADYNQFFKNLMQDKVAKSTKRVIFTAHTLSQLNENEMVIETKIPVKGALKNQGIEAYFTCIVYAKKIQLKHLKNYENDLLVVTPEEEMLGFKHVFQTSITKDTVHERIRSPRFMWKTAETFIDNDAMKVLNRIKEFYEED</sequence>
<proteinExistence type="predicted"/>
<evidence type="ECO:0000313" key="2">
    <source>
        <dbReference type="Proteomes" id="UP000278488"/>
    </source>
</evidence>
<evidence type="ECO:0008006" key="3">
    <source>
        <dbReference type="Google" id="ProtNLM"/>
    </source>
</evidence>
<dbReference type="InterPro" id="IPR027417">
    <property type="entry name" value="P-loop_NTPase"/>
</dbReference>
<gene>
    <name evidence="1" type="ORF">Pylas_057</name>
</gene>
<dbReference type="Proteomes" id="UP000278488">
    <property type="component" value="Segment"/>
</dbReference>
<evidence type="ECO:0000313" key="1">
    <source>
        <dbReference type="EMBL" id="AYP69311.1"/>
    </source>
</evidence>
<accession>A0A3G3BZC2</accession>
<dbReference type="EMBL" id="MH899585">
    <property type="protein sequence ID" value="AYP69311.1"/>
    <property type="molecule type" value="Genomic_DNA"/>
</dbReference>
<protein>
    <recommendedName>
        <fullName evidence="3">AAA domain protein</fullName>
    </recommendedName>
</protein>
<keyword evidence="2" id="KW-1185">Reference proteome</keyword>
<reference evidence="2" key="1">
    <citation type="submission" date="2018-09" db="EMBL/GenBank/DDBJ databases">
        <title>Complete genome of Klebsiella pneumoniae phage Pylas.</title>
        <authorList>
            <person name="Powell J.E."/>
            <person name="Lessor L."/>
            <person name="O'Leary C.J."/>
            <person name="Liu M."/>
        </authorList>
    </citation>
    <scope>NUCLEOTIDE SEQUENCE [LARGE SCALE GENOMIC DNA]</scope>
</reference>
<organism evidence="1 2">
    <name type="scientific">Klebsiella phage Pylas</name>
    <dbReference type="NCBI Taxonomy" id="2419682"/>
    <lineage>
        <taxon>Viruses</taxon>
        <taxon>Duplodnaviria</taxon>
        <taxon>Heunggongvirae</taxon>
        <taxon>Uroviricota</taxon>
        <taxon>Caudoviricetes</taxon>
        <taxon>Schitoviridae</taxon>
        <taxon>Humphriesvirinae</taxon>
        <taxon>Pylasvirus</taxon>
        <taxon>Pylasvirus pylas</taxon>
    </lineage>
</organism>
<dbReference type="SUPFAM" id="SSF52540">
    <property type="entry name" value="P-loop containing nucleoside triphosphate hydrolases"/>
    <property type="match status" value="1"/>
</dbReference>
<name>A0A3G3BZC2_9CAUD</name>